<dbReference type="GO" id="GO:0007229">
    <property type="term" value="P:integrin-mediated signaling pathway"/>
    <property type="evidence" value="ECO:0007669"/>
    <property type="project" value="UniProtKB-KW"/>
</dbReference>
<dbReference type="Pfam" id="PF20806">
    <property type="entry name" value="Integrin_A_Ig_3"/>
    <property type="match status" value="1"/>
</dbReference>
<comment type="subcellular location">
    <subcellularLocation>
        <location evidence="1 17">Membrane</location>
        <topology evidence="1 17">Single-pass type I membrane protein</topology>
    </subcellularLocation>
</comment>
<feature type="chain" id="PRO_5001426571" evidence="17">
    <location>
        <begin position="34"/>
        <end position="1047"/>
    </location>
</feature>
<name>V9K955_CALMI</name>
<evidence type="ECO:0000256" key="18">
    <source>
        <dbReference type="SAM" id="MobiDB-lite"/>
    </source>
</evidence>
<dbReference type="FunFam" id="2.60.40.1460:FF:000001">
    <property type="entry name" value="Integrin, alpha V"/>
    <property type="match status" value="1"/>
</dbReference>
<keyword evidence="12 17" id="KW-0472">Membrane</keyword>
<feature type="repeat" description="FG-GAP" evidence="16">
    <location>
        <begin position="115"/>
        <end position="175"/>
    </location>
</feature>
<evidence type="ECO:0000256" key="8">
    <source>
        <dbReference type="ARBA" id="ARBA00022837"/>
    </source>
</evidence>
<feature type="signal peptide" evidence="17">
    <location>
        <begin position="1"/>
        <end position="33"/>
    </location>
</feature>
<dbReference type="SUPFAM" id="SSF69179">
    <property type="entry name" value="Integrin domains"/>
    <property type="match status" value="3"/>
</dbReference>
<dbReference type="AlphaFoldDB" id="V9K955"/>
<dbReference type="GO" id="GO:0001525">
    <property type="term" value="P:angiogenesis"/>
    <property type="evidence" value="ECO:0007669"/>
    <property type="project" value="TreeGrafter"/>
</dbReference>
<dbReference type="Gene3D" id="2.60.40.1510">
    <property type="entry name" value="ntegrin, alpha v. Chain A, domain 3"/>
    <property type="match status" value="1"/>
</dbReference>
<evidence type="ECO:0000259" key="19">
    <source>
        <dbReference type="Pfam" id="PF08441"/>
    </source>
</evidence>
<organism evidence="22">
    <name type="scientific">Callorhinchus milii</name>
    <name type="common">Ghost shark</name>
    <dbReference type="NCBI Taxonomy" id="7868"/>
    <lineage>
        <taxon>Eukaryota</taxon>
        <taxon>Metazoa</taxon>
        <taxon>Chordata</taxon>
        <taxon>Craniata</taxon>
        <taxon>Vertebrata</taxon>
        <taxon>Chondrichthyes</taxon>
        <taxon>Holocephali</taxon>
        <taxon>Chimaeriformes</taxon>
        <taxon>Callorhinchidae</taxon>
        <taxon>Callorhinchus</taxon>
    </lineage>
</organism>
<keyword evidence="10 17" id="KW-1133">Transmembrane helix</keyword>
<feature type="repeat" description="FG-GAP" evidence="16">
    <location>
        <begin position="297"/>
        <end position="362"/>
    </location>
</feature>
<dbReference type="RefSeq" id="XP_042192178.1">
    <property type="nucleotide sequence ID" value="XM_042336244.1"/>
</dbReference>
<keyword evidence="5" id="KW-0479">Metal-binding</keyword>
<dbReference type="CTD" id="3685"/>
<dbReference type="InterPro" id="IPR018184">
    <property type="entry name" value="Integrin_alpha_C_CS"/>
</dbReference>
<keyword evidence="8" id="KW-0106">Calcium</keyword>
<keyword evidence="9 17" id="KW-0130">Cell adhesion</keyword>
<evidence type="ECO:0000256" key="1">
    <source>
        <dbReference type="ARBA" id="ARBA00004479"/>
    </source>
</evidence>
<evidence type="ECO:0000256" key="17">
    <source>
        <dbReference type="RuleBase" id="RU003762"/>
    </source>
</evidence>
<dbReference type="Pfam" id="PF20805">
    <property type="entry name" value="Integrin_A_Ig_2"/>
    <property type="match status" value="1"/>
</dbReference>
<dbReference type="FunFam" id="2.130.10.130:FF:000003">
    <property type="entry name" value="Integrin alpha V"/>
    <property type="match status" value="1"/>
</dbReference>
<feature type="repeat" description="FG-GAP" evidence="16">
    <location>
        <begin position="363"/>
        <end position="420"/>
    </location>
</feature>
<evidence type="ECO:0000256" key="7">
    <source>
        <dbReference type="ARBA" id="ARBA00022737"/>
    </source>
</evidence>
<feature type="compositionally biased region" description="Polar residues" evidence="18">
    <location>
        <begin position="870"/>
        <end position="884"/>
    </location>
</feature>
<dbReference type="Gene3D" id="2.60.40.1460">
    <property type="entry name" value="Integrin domains. Chain A, domain 2"/>
    <property type="match status" value="1"/>
</dbReference>
<dbReference type="PANTHER" id="PTHR23220">
    <property type="entry name" value="INTEGRIN ALPHA"/>
    <property type="match status" value="1"/>
</dbReference>
<dbReference type="PRINTS" id="PR01185">
    <property type="entry name" value="INTEGRINA"/>
</dbReference>
<accession>V9K955</accession>
<dbReference type="FunFam" id="1.20.5.930:FF:000001">
    <property type="entry name" value="Integrin subunit alpha V"/>
    <property type="match status" value="1"/>
</dbReference>
<dbReference type="OrthoDB" id="5317514at2759"/>
<feature type="domain" description="Integrin alpha second immunoglobulin-like" evidence="20">
    <location>
        <begin position="630"/>
        <end position="767"/>
    </location>
</feature>
<dbReference type="GeneID" id="103176518"/>
<dbReference type="InterPro" id="IPR028994">
    <property type="entry name" value="Integrin_alpha_N"/>
</dbReference>
<dbReference type="GO" id="GO:0009897">
    <property type="term" value="C:external side of plasma membrane"/>
    <property type="evidence" value="ECO:0007669"/>
    <property type="project" value="TreeGrafter"/>
</dbReference>
<dbReference type="GO" id="GO:0033627">
    <property type="term" value="P:cell adhesion mediated by integrin"/>
    <property type="evidence" value="ECO:0007669"/>
    <property type="project" value="TreeGrafter"/>
</dbReference>
<dbReference type="GO" id="GO:0046872">
    <property type="term" value="F:metal ion binding"/>
    <property type="evidence" value="ECO:0007669"/>
    <property type="project" value="UniProtKB-KW"/>
</dbReference>
<dbReference type="SMART" id="SM00191">
    <property type="entry name" value="Int_alpha"/>
    <property type="match status" value="5"/>
</dbReference>
<keyword evidence="14 17" id="KW-0675">Receptor</keyword>
<evidence type="ECO:0000259" key="21">
    <source>
        <dbReference type="Pfam" id="PF20806"/>
    </source>
</evidence>
<feature type="transmembrane region" description="Helical" evidence="17">
    <location>
        <begin position="991"/>
        <end position="1013"/>
    </location>
</feature>
<keyword evidence="11 17" id="KW-0401">Integrin</keyword>
<feature type="domain" description="Integrin alpha third immunoglobulin-like" evidence="21">
    <location>
        <begin position="776"/>
        <end position="980"/>
    </location>
</feature>
<comment type="similarity">
    <text evidence="2 17">Belongs to the integrin alpha chain family.</text>
</comment>
<dbReference type="Pfam" id="PF08441">
    <property type="entry name" value="Integrin_A_Ig_1"/>
    <property type="match status" value="1"/>
</dbReference>
<dbReference type="Pfam" id="PF01839">
    <property type="entry name" value="FG-GAP"/>
    <property type="match status" value="2"/>
</dbReference>
<dbReference type="GO" id="GO:0008305">
    <property type="term" value="C:integrin complex"/>
    <property type="evidence" value="ECO:0007669"/>
    <property type="project" value="InterPro"/>
</dbReference>
<evidence type="ECO:0000256" key="13">
    <source>
        <dbReference type="ARBA" id="ARBA00023157"/>
    </source>
</evidence>
<sequence>MPGVGAVGGSRGSALLWLCLWLWFGFSLRGGRGFNLDSATVSVYSGPRGSYFGFAVDFFTPTAAEMTLLIGAPKANTSQPQIVEGGAVYKCPWKKGDTSCHQFQFDKTGDRPFKDKPNEPVEFKSYQWFGASLRTKDDKILACAPRYHWRTLNRQEREPVGTCFLAVGEKIVEYAPCRSDKSEADGQGFCQGGFSIDLTTGGRVVLGGPGSFYWQGQLISDRVEDIVTMYNPSELITKFPNQIATLVANAVYDDSYLGYSVAVGNFNDDSVEDFVTGIPRGAKSLGYVTILNGETMKSLINVTGEQMASYFGYSVAVTDVNNDGHDDLLVGAPLFMDRSSDGKYREVGQIYVYLQEGTTFKKPQKLTGTEIYARFGTSITGLGDLDQDGFNDVAVGVPYAGENRKGLVYIYNGKISGLSQHPSQILEGQWASDSLPASFGYSMHGAVDIDRNGYPDLIVGAFGVDKAILYRARPVIHVNASLDVTPSVLNLENKTCQHPVTNIKVSCFTVRFCLSAYGKGATQSLDFNIQLQLDKLKQKGAIKRAMFLHNVHSSYEKKMKVENGERKACEELQAFMKDETEFRDKLTHIAIYMEYKLDLKNLTDSNDLQPILNQLTPDNITKEASILLDCGEDNICKPDLKLSVKGDQKQLYIGVDNPLSLTINALNNGEGAYEAELYVILPPQADYVGVVRDNEKLSRLSCAYKVDNQTRTVVCDLGNPMKAGTDLLAGLRFAVQELQDAEAAVTFELQIRSSNTHNAMSEVVSHLVGITVLAQVDIRGVSSPDQLILPINWVQKENPETEEEVGPLVLHAYELRNNGPSTFSKAILDLNWPYRYKENYLLYVMKYTTEGPMNCSSDKIINPLKLKTVGSSENKTSSQPSRLGNQHHRNHRDTSKGIEKLGCGTAECLRIKCQVGRLEKGMGAVLRIQSRMWAETFLKEENKSYSLMASATYSVIEMPYKNFSTELPTGSIGVTTLVSWVNNPETPPVPIWVIILALLAGLLLLGLLIFIMYKVGFFKRVRPPHGDAAEREQLQPEDMNGDGATEA</sequence>
<keyword evidence="13" id="KW-1015">Disulfide bond</keyword>
<dbReference type="Gene3D" id="2.130.10.130">
    <property type="entry name" value="Integrin alpha, N-terminal"/>
    <property type="match status" value="1"/>
</dbReference>
<dbReference type="SUPFAM" id="SSF69318">
    <property type="entry name" value="Integrin alpha N-terminal domain"/>
    <property type="match status" value="1"/>
</dbReference>
<dbReference type="KEGG" id="cmk:103176518"/>
<dbReference type="GO" id="GO:0007160">
    <property type="term" value="P:cell-matrix adhesion"/>
    <property type="evidence" value="ECO:0007669"/>
    <property type="project" value="TreeGrafter"/>
</dbReference>
<dbReference type="Pfam" id="PF00357">
    <property type="entry name" value="Integrin_alpha"/>
    <property type="match status" value="1"/>
</dbReference>
<dbReference type="Gene3D" id="2.60.40.1530">
    <property type="entry name" value="ntegrin, alpha v. Chain A, domain 4"/>
    <property type="match status" value="1"/>
</dbReference>
<evidence type="ECO:0000256" key="6">
    <source>
        <dbReference type="ARBA" id="ARBA00022729"/>
    </source>
</evidence>
<dbReference type="GO" id="GO:0005178">
    <property type="term" value="F:integrin binding"/>
    <property type="evidence" value="ECO:0007669"/>
    <property type="project" value="TreeGrafter"/>
</dbReference>
<dbReference type="PROSITE" id="PS51470">
    <property type="entry name" value="FG_GAP"/>
    <property type="match status" value="5"/>
</dbReference>
<keyword evidence="3" id="KW-0165">Cleavage on pair of basic residues</keyword>
<evidence type="ECO:0000256" key="12">
    <source>
        <dbReference type="ARBA" id="ARBA00023136"/>
    </source>
</evidence>
<evidence type="ECO:0000256" key="9">
    <source>
        <dbReference type="ARBA" id="ARBA00022889"/>
    </source>
</evidence>
<dbReference type="InterPro" id="IPR048286">
    <property type="entry name" value="Integrin_alpha_Ig-like_3"/>
</dbReference>
<dbReference type="PANTHER" id="PTHR23220:SF4">
    <property type="entry name" value="INTEGRIN ALPHA-V"/>
    <property type="match status" value="1"/>
</dbReference>
<dbReference type="Gene3D" id="1.20.5.930">
    <property type="entry name" value="Bicelle-embedded integrin alpha(iib) transmembrane segment"/>
    <property type="match status" value="1"/>
</dbReference>
<dbReference type="InterPro" id="IPR048285">
    <property type="entry name" value="Integrin_alpha_Ig-like_2"/>
</dbReference>
<evidence type="ECO:0000256" key="11">
    <source>
        <dbReference type="ARBA" id="ARBA00023037"/>
    </source>
</evidence>
<keyword evidence="15" id="KW-0325">Glycoprotein</keyword>
<dbReference type="PROSITE" id="PS00242">
    <property type="entry name" value="INTEGRIN_ALPHA"/>
    <property type="match status" value="1"/>
</dbReference>
<feature type="region of interest" description="Disordered" evidence="18">
    <location>
        <begin position="870"/>
        <end position="896"/>
    </location>
</feature>
<dbReference type="GO" id="GO:0098609">
    <property type="term" value="P:cell-cell adhesion"/>
    <property type="evidence" value="ECO:0007669"/>
    <property type="project" value="TreeGrafter"/>
</dbReference>
<dbReference type="InterPro" id="IPR013517">
    <property type="entry name" value="FG-GAP"/>
</dbReference>
<dbReference type="InterPro" id="IPR013519">
    <property type="entry name" value="Int_alpha_beta-p"/>
</dbReference>
<dbReference type="InterPro" id="IPR013649">
    <property type="entry name" value="Integrin_alpha_Ig-like_1"/>
</dbReference>
<feature type="region of interest" description="Disordered" evidence="18">
    <location>
        <begin position="1027"/>
        <end position="1047"/>
    </location>
</feature>
<evidence type="ECO:0000256" key="16">
    <source>
        <dbReference type="PROSITE-ProRule" id="PRU00803"/>
    </source>
</evidence>
<evidence type="ECO:0000259" key="20">
    <source>
        <dbReference type="Pfam" id="PF20805"/>
    </source>
</evidence>
<evidence type="ECO:0000256" key="5">
    <source>
        <dbReference type="ARBA" id="ARBA00022723"/>
    </source>
</evidence>
<feature type="repeat" description="FG-GAP" evidence="16">
    <location>
        <begin position="424"/>
        <end position="487"/>
    </location>
</feature>
<evidence type="ECO:0000256" key="4">
    <source>
        <dbReference type="ARBA" id="ARBA00022692"/>
    </source>
</evidence>
<keyword evidence="7" id="KW-0677">Repeat</keyword>
<evidence type="ECO:0000256" key="15">
    <source>
        <dbReference type="ARBA" id="ARBA00023180"/>
    </source>
</evidence>
<keyword evidence="6 17" id="KW-0732">Signal</keyword>
<proteinExistence type="evidence at transcript level"/>
<dbReference type="FunFam" id="2.60.40.1510:FF:000001">
    <property type="entry name" value="Integrin alpha V"/>
    <property type="match status" value="1"/>
</dbReference>
<feature type="domain" description="Integrin alpha first immunoglubulin-like" evidence="19">
    <location>
        <begin position="472"/>
        <end position="629"/>
    </location>
</feature>
<evidence type="ECO:0000256" key="3">
    <source>
        <dbReference type="ARBA" id="ARBA00022685"/>
    </source>
</evidence>
<evidence type="ECO:0000256" key="10">
    <source>
        <dbReference type="ARBA" id="ARBA00022989"/>
    </source>
</evidence>
<evidence type="ECO:0000256" key="2">
    <source>
        <dbReference type="ARBA" id="ARBA00008054"/>
    </source>
</evidence>
<dbReference type="InterPro" id="IPR000413">
    <property type="entry name" value="Integrin_alpha"/>
</dbReference>
<protein>
    <submittedName>
        <fullName evidence="22">Integrin, alpha V (Vitronectin receptor, alpha polypeptide, antigen CD51)</fullName>
    </submittedName>
</protein>
<keyword evidence="4 17" id="KW-0812">Transmembrane</keyword>
<reference evidence="22" key="1">
    <citation type="journal article" date="2014" name="Nature">
        <title>Elephant shark genome provides unique insights into gnathostome evolution.</title>
        <authorList>
            <consortium name="International Elephant Shark Genome Sequencing Consortium"/>
            <person name="Venkatesh B."/>
            <person name="Lee A.P."/>
            <person name="Ravi V."/>
            <person name="Maurya A.K."/>
            <person name="Lian M.M."/>
            <person name="Swann J.B."/>
            <person name="Ohta Y."/>
            <person name="Flajnik M.F."/>
            <person name="Sutoh Y."/>
            <person name="Kasahara M."/>
            <person name="Hoon S."/>
            <person name="Gangu V."/>
            <person name="Roy S.W."/>
            <person name="Irimia M."/>
            <person name="Korzh V."/>
            <person name="Kondrychyn I."/>
            <person name="Lim Z.W."/>
            <person name="Tay B.H."/>
            <person name="Tohari S."/>
            <person name="Kong K.W."/>
            <person name="Ho S."/>
            <person name="Lorente-Galdos B."/>
            <person name="Quilez J."/>
            <person name="Marques-Bonet T."/>
            <person name="Raney B.J."/>
            <person name="Ingham P.W."/>
            <person name="Tay A."/>
            <person name="Hillier L.W."/>
            <person name="Minx P."/>
            <person name="Boehm T."/>
            <person name="Wilson R.K."/>
            <person name="Brenner S."/>
            <person name="Warren W.C."/>
        </authorList>
    </citation>
    <scope>NUCLEOTIDE SEQUENCE</scope>
    <source>
        <tissue evidence="22">Brain</tissue>
    </source>
</reference>
<dbReference type="EMBL" id="JW861628">
    <property type="protein sequence ID" value="AFO94145.1"/>
    <property type="molecule type" value="mRNA"/>
</dbReference>
<feature type="repeat" description="FG-GAP" evidence="16">
    <location>
        <begin position="38"/>
        <end position="100"/>
    </location>
</feature>
<evidence type="ECO:0000313" key="22">
    <source>
        <dbReference type="EMBL" id="AFO94145.1"/>
    </source>
</evidence>
<dbReference type="InterPro" id="IPR032695">
    <property type="entry name" value="Integrin_dom_sf"/>
</dbReference>
<evidence type="ECO:0000256" key="14">
    <source>
        <dbReference type="ARBA" id="ARBA00023170"/>
    </source>
</evidence>